<protein>
    <submittedName>
        <fullName evidence="2">DNA-directed RNA polymerase</fullName>
    </submittedName>
</protein>
<proteinExistence type="predicted"/>
<reference evidence="2" key="1">
    <citation type="submission" date="2022-11" db="UniProtKB">
        <authorList>
            <consortium name="WormBaseParasite"/>
        </authorList>
    </citation>
    <scope>IDENTIFICATION</scope>
</reference>
<evidence type="ECO:0000313" key="1">
    <source>
        <dbReference type="Proteomes" id="UP000887579"/>
    </source>
</evidence>
<accession>A0AC34G313</accession>
<dbReference type="WBParaSite" id="ES5_v2.g24087.t1">
    <property type="protein sequence ID" value="ES5_v2.g24087.t1"/>
    <property type="gene ID" value="ES5_v2.g24087"/>
</dbReference>
<evidence type="ECO:0000313" key="2">
    <source>
        <dbReference type="WBParaSite" id="ES5_v2.g24087.t1"/>
    </source>
</evidence>
<dbReference type="Proteomes" id="UP000887579">
    <property type="component" value="Unplaced"/>
</dbReference>
<sequence>MNNVFGVYGIDVNPRHLTLVADYMTFTGSIAPFSRTAMASTCHRSIVREMNNVFGVYGIDVNPRHLTLVADYMTFTGSIAPFSRTAMASSTSSLQKMTFETTMSFMRETLVHGKYNIFEGSCNSGGFLDL</sequence>
<name>A0AC34G313_9BILA</name>
<organism evidence="1 2">
    <name type="scientific">Panagrolaimus sp. ES5</name>
    <dbReference type="NCBI Taxonomy" id="591445"/>
    <lineage>
        <taxon>Eukaryota</taxon>
        <taxon>Metazoa</taxon>
        <taxon>Ecdysozoa</taxon>
        <taxon>Nematoda</taxon>
        <taxon>Chromadorea</taxon>
        <taxon>Rhabditida</taxon>
        <taxon>Tylenchina</taxon>
        <taxon>Panagrolaimomorpha</taxon>
        <taxon>Panagrolaimoidea</taxon>
        <taxon>Panagrolaimidae</taxon>
        <taxon>Panagrolaimus</taxon>
    </lineage>
</organism>